<name>A0A7W3LVH4_ACTNM</name>
<reference evidence="1 2" key="1">
    <citation type="submission" date="2020-08" db="EMBL/GenBank/DDBJ databases">
        <title>Genomic Encyclopedia of Type Strains, Phase IV (KMG-IV): sequencing the most valuable type-strain genomes for metagenomic binning, comparative biology and taxonomic classification.</title>
        <authorList>
            <person name="Goeker M."/>
        </authorList>
    </citation>
    <scope>NUCLEOTIDE SEQUENCE [LARGE SCALE GENOMIC DNA]</scope>
    <source>
        <strain evidence="1 2">DSM 44197</strain>
    </source>
</reference>
<dbReference type="Proteomes" id="UP000572680">
    <property type="component" value="Unassembled WGS sequence"/>
</dbReference>
<proteinExistence type="predicted"/>
<keyword evidence="2" id="KW-1185">Reference proteome</keyword>
<dbReference type="AlphaFoldDB" id="A0A7W3LVH4"/>
<sequence>MRTLPASPVLDAWRARRRLDRLARALRARGWVAEPRYADLPPLLRVYAREVPAIGDSVLAVRHLDGWWFRSGTGVLLGPCAHAGFAAERVGLLLTPWVVAALTGREGRKPGER</sequence>
<organism evidence="1 2">
    <name type="scientific">Actinomadura namibiensis</name>
    <dbReference type="NCBI Taxonomy" id="182080"/>
    <lineage>
        <taxon>Bacteria</taxon>
        <taxon>Bacillati</taxon>
        <taxon>Actinomycetota</taxon>
        <taxon>Actinomycetes</taxon>
        <taxon>Streptosporangiales</taxon>
        <taxon>Thermomonosporaceae</taxon>
        <taxon>Actinomadura</taxon>
    </lineage>
</organism>
<evidence type="ECO:0000313" key="1">
    <source>
        <dbReference type="EMBL" id="MBA8955040.1"/>
    </source>
</evidence>
<comment type="caution">
    <text evidence="1">The sequence shown here is derived from an EMBL/GenBank/DDBJ whole genome shotgun (WGS) entry which is preliminary data.</text>
</comment>
<dbReference type="RefSeq" id="WP_182847052.1">
    <property type="nucleotide sequence ID" value="NZ_BAAALP010000084.1"/>
</dbReference>
<evidence type="ECO:0000313" key="2">
    <source>
        <dbReference type="Proteomes" id="UP000572680"/>
    </source>
</evidence>
<accession>A0A7W3LVH4</accession>
<gene>
    <name evidence="1" type="ORF">HNR61_006697</name>
</gene>
<protein>
    <submittedName>
        <fullName evidence="1">Uncharacterized protein</fullName>
    </submittedName>
</protein>
<dbReference type="EMBL" id="JACJIA010000010">
    <property type="protein sequence ID" value="MBA8955040.1"/>
    <property type="molecule type" value="Genomic_DNA"/>
</dbReference>